<dbReference type="Proteomes" id="UP000242188">
    <property type="component" value="Unassembled WGS sequence"/>
</dbReference>
<feature type="domain" description="Cwf19-like protein C-terminal" evidence="3">
    <location>
        <begin position="435"/>
        <end position="524"/>
    </location>
</feature>
<dbReference type="PANTHER" id="PTHR12072">
    <property type="entry name" value="CWF19, CELL CYCLE CONTROL PROTEIN"/>
    <property type="match status" value="1"/>
</dbReference>
<protein>
    <submittedName>
        <fullName evidence="5">CWF19-like protein 1</fullName>
    </submittedName>
</protein>
<gene>
    <name evidence="5" type="ORF">KP79_PYT17973</name>
</gene>
<evidence type="ECO:0000256" key="1">
    <source>
        <dbReference type="ARBA" id="ARBA00006795"/>
    </source>
</evidence>
<comment type="caution">
    <text evidence="5">The sequence shown here is derived from an EMBL/GenBank/DDBJ whole genome shotgun (WGS) entry which is preliminary data.</text>
</comment>
<organism evidence="5 6">
    <name type="scientific">Mizuhopecten yessoensis</name>
    <name type="common">Japanese scallop</name>
    <name type="synonym">Patinopecten yessoensis</name>
    <dbReference type="NCBI Taxonomy" id="6573"/>
    <lineage>
        <taxon>Eukaryota</taxon>
        <taxon>Metazoa</taxon>
        <taxon>Spiralia</taxon>
        <taxon>Lophotrochozoa</taxon>
        <taxon>Mollusca</taxon>
        <taxon>Bivalvia</taxon>
        <taxon>Autobranchia</taxon>
        <taxon>Pteriomorphia</taxon>
        <taxon>Pectinida</taxon>
        <taxon>Pectinoidea</taxon>
        <taxon>Pectinidae</taxon>
        <taxon>Mizuhopecten</taxon>
    </lineage>
</organism>
<comment type="similarity">
    <text evidence="1">Belongs to the CWF19 family.</text>
</comment>
<dbReference type="AlphaFoldDB" id="A0A210QGV3"/>
<dbReference type="CDD" id="cd07380">
    <property type="entry name" value="MPP_CWF19_N"/>
    <property type="match status" value="1"/>
</dbReference>
<name>A0A210QGV3_MIZYE</name>
<dbReference type="InterPro" id="IPR006768">
    <property type="entry name" value="Cwf19-like_C_dom-1"/>
</dbReference>
<evidence type="ECO:0000259" key="4">
    <source>
        <dbReference type="Pfam" id="PF04677"/>
    </source>
</evidence>
<dbReference type="GO" id="GO:0000398">
    <property type="term" value="P:mRNA splicing, via spliceosome"/>
    <property type="evidence" value="ECO:0007669"/>
    <property type="project" value="TreeGrafter"/>
</dbReference>
<dbReference type="InterPro" id="IPR040194">
    <property type="entry name" value="Cwf19-like"/>
</dbReference>
<dbReference type="GO" id="GO:0071014">
    <property type="term" value="C:post-mRNA release spliceosomal complex"/>
    <property type="evidence" value="ECO:0007669"/>
    <property type="project" value="TreeGrafter"/>
</dbReference>
<dbReference type="InterPro" id="IPR036265">
    <property type="entry name" value="HIT-like_sf"/>
</dbReference>
<dbReference type="GO" id="GO:0061632">
    <property type="term" value="F:RNA lariat debranching enzyme activator activity"/>
    <property type="evidence" value="ECO:0007669"/>
    <property type="project" value="TreeGrafter"/>
</dbReference>
<dbReference type="OrthoDB" id="444325at2759"/>
<dbReference type="SUPFAM" id="SSF54197">
    <property type="entry name" value="HIT-like"/>
    <property type="match status" value="1"/>
</dbReference>
<dbReference type="InterPro" id="IPR006767">
    <property type="entry name" value="Cwf19-like_C_dom-2"/>
</dbReference>
<accession>A0A210QGV3</accession>
<dbReference type="EMBL" id="NEDP02003747">
    <property type="protein sequence ID" value="OWF47947.1"/>
    <property type="molecule type" value="Genomic_DNA"/>
</dbReference>
<feature type="domain" description="Cwf19-like C-terminal" evidence="4">
    <location>
        <begin position="308"/>
        <end position="418"/>
    </location>
</feature>
<dbReference type="STRING" id="6573.A0A210QGV3"/>
<dbReference type="PANTHER" id="PTHR12072:SF4">
    <property type="entry name" value="CWF19-LIKE PROTEIN 1"/>
    <property type="match status" value="1"/>
</dbReference>
<dbReference type="Pfam" id="PF04676">
    <property type="entry name" value="CwfJ_C_2"/>
    <property type="match status" value="1"/>
</dbReference>
<keyword evidence="6" id="KW-1185">Reference proteome</keyword>
<evidence type="ECO:0000259" key="3">
    <source>
        <dbReference type="Pfam" id="PF04676"/>
    </source>
</evidence>
<reference evidence="5 6" key="1">
    <citation type="journal article" date="2017" name="Nat. Ecol. Evol.">
        <title>Scallop genome provides insights into evolution of bilaterian karyotype and development.</title>
        <authorList>
            <person name="Wang S."/>
            <person name="Zhang J."/>
            <person name="Jiao W."/>
            <person name="Li J."/>
            <person name="Xun X."/>
            <person name="Sun Y."/>
            <person name="Guo X."/>
            <person name="Huan P."/>
            <person name="Dong B."/>
            <person name="Zhang L."/>
            <person name="Hu X."/>
            <person name="Sun X."/>
            <person name="Wang J."/>
            <person name="Zhao C."/>
            <person name="Wang Y."/>
            <person name="Wang D."/>
            <person name="Huang X."/>
            <person name="Wang R."/>
            <person name="Lv J."/>
            <person name="Li Y."/>
            <person name="Zhang Z."/>
            <person name="Liu B."/>
            <person name="Lu W."/>
            <person name="Hui Y."/>
            <person name="Liang J."/>
            <person name="Zhou Z."/>
            <person name="Hou R."/>
            <person name="Li X."/>
            <person name="Liu Y."/>
            <person name="Li H."/>
            <person name="Ning X."/>
            <person name="Lin Y."/>
            <person name="Zhao L."/>
            <person name="Xing Q."/>
            <person name="Dou J."/>
            <person name="Li Y."/>
            <person name="Mao J."/>
            <person name="Guo H."/>
            <person name="Dou H."/>
            <person name="Li T."/>
            <person name="Mu C."/>
            <person name="Jiang W."/>
            <person name="Fu Q."/>
            <person name="Fu X."/>
            <person name="Miao Y."/>
            <person name="Liu J."/>
            <person name="Yu Q."/>
            <person name="Li R."/>
            <person name="Liao H."/>
            <person name="Li X."/>
            <person name="Kong Y."/>
            <person name="Jiang Z."/>
            <person name="Chourrout D."/>
            <person name="Li R."/>
            <person name="Bao Z."/>
        </authorList>
    </citation>
    <scope>NUCLEOTIDE SEQUENCE [LARGE SCALE GENOMIC DNA]</scope>
    <source>
        <strain evidence="5 6">PY_sf001</strain>
    </source>
</reference>
<evidence type="ECO:0000313" key="6">
    <source>
        <dbReference type="Proteomes" id="UP000242188"/>
    </source>
</evidence>
<dbReference type="Pfam" id="PF04677">
    <property type="entry name" value="CwfJ_C_1"/>
    <property type="match status" value="1"/>
</dbReference>
<sequence>MASTAALKVLVSGDVNGNFDQLFSRIGSIQKKSGNFDLLLCVGDFFGDDESNWKPFISGEKKVPLSTLILGPNQKEHVGYYSGEDGVELCHNVTYLGKKGMFTGSSGLQLAYLSGLESSDDNGDDTHFCNKDVSSLTLPVISDSKFRGVDILITSQWPQGVDKYGIKMDSVDTSSCGSHAVSQLAIHLKPRYHFAGMEREFYERQPYRNHKVLSDKDKHVTRFIGLANTSNKDKKKFLYAFNITPLSAMEPSELTKQPADVTECPFTLTMSRQDLQNQTEEKSAQFFYDMTEKKNSKRRQHDGGGPDRKKKHPQATGPCWFCLGSPEVEKHLVVSVGDHNYLALAKGGLVDDHILILPIGHHQSTVLAPSEVIDEIDKYKAALKKCYKSMGKAVVFFERNYRTQHLQIQVVPVPLDCVCDIKEAFMECSQSEGFELHEIPKHSDLKQIVPPGAPYFYAELPSGDKLLHRISKNFPLQFGRDVLASPQILNMTERVDWKACKVSKEQEGDLASDFKSVFSAFDFTDLD</sequence>
<evidence type="ECO:0000313" key="5">
    <source>
        <dbReference type="EMBL" id="OWF47947.1"/>
    </source>
</evidence>
<proteinExistence type="inferred from homology"/>
<evidence type="ECO:0000256" key="2">
    <source>
        <dbReference type="SAM" id="MobiDB-lite"/>
    </source>
</evidence>
<feature type="region of interest" description="Disordered" evidence="2">
    <location>
        <begin position="289"/>
        <end position="314"/>
    </location>
</feature>